<dbReference type="AlphaFoldDB" id="A0A939PCE1"/>
<dbReference type="Pfam" id="PF03795">
    <property type="entry name" value="YCII"/>
    <property type="match status" value="1"/>
</dbReference>
<dbReference type="PANTHER" id="PTHR35174:SF3">
    <property type="entry name" value="BLL7171 PROTEIN"/>
    <property type="match status" value="1"/>
</dbReference>
<reference evidence="3" key="1">
    <citation type="submission" date="2021-03" db="EMBL/GenBank/DDBJ databases">
        <authorList>
            <person name="Kanchanasin P."/>
            <person name="Saeng-In P."/>
            <person name="Phongsopitanun W."/>
            <person name="Yuki M."/>
            <person name="Kudo T."/>
            <person name="Ohkuma M."/>
            <person name="Tanasupawat S."/>
        </authorList>
    </citation>
    <scope>NUCLEOTIDE SEQUENCE</scope>
    <source>
        <strain evidence="3">GKU 128</strain>
    </source>
</reference>
<gene>
    <name evidence="3" type="ORF">J4573_23335</name>
</gene>
<evidence type="ECO:0000259" key="2">
    <source>
        <dbReference type="Pfam" id="PF03795"/>
    </source>
</evidence>
<accession>A0A939PCE1</accession>
<comment type="similarity">
    <text evidence="1">Belongs to the YciI family.</text>
</comment>
<proteinExistence type="inferred from homology"/>
<evidence type="ECO:0000256" key="1">
    <source>
        <dbReference type="ARBA" id="ARBA00007689"/>
    </source>
</evidence>
<comment type="caution">
    <text evidence="3">The sequence shown here is derived from an EMBL/GenBank/DDBJ whole genome shotgun (WGS) entry which is preliminary data.</text>
</comment>
<dbReference type="EMBL" id="JAGEOJ010000009">
    <property type="protein sequence ID" value="MBO2450056.1"/>
    <property type="molecule type" value="Genomic_DNA"/>
</dbReference>
<dbReference type="RefSeq" id="WP_208257928.1">
    <property type="nucleotide sequence ID" value="NZ_JAGEOJ010000009.1"/>
</dbReference>
<dbReference type="PANTHER" id="PTHR35174">
    <property type="entry name" value="BLL7171 PROTEIN-RELATED"/>
    <property type="match status" value="1"/>
</dbReference>
<dbReference type="InterPro" id="IPR011008">
    <property type="entry name" value="Dimeric_a/b-barrel"/>
</dbReference>
<dbReference type="InterPro" id="IPR005545">
    <property type="entry name" value="YCII"/>
</dbReference>
<dbReference type="Proteomes" id="UP000669179">
    <property type="component" value="Unassembled WGS sequence"/>
</dbReference>
<name>A0A939PCE1_9ACTN</name>
<protein>
    <submittedName>
        <fullName evidence="3">Transcription initiation protein</fullName>
    </submittedName>
</protein>
<organism evidence="3 4">
    <name type="scientific">Actinomadura barringtoniae</name>
    <dbReference type="NCBI Taxonomy" id="1427535"/>
    <lineage>
        <taxon>Bacteria</taxon>
        <taxon>Bacillati</taxon>
        <taxon>Actinomycetota</taxon>
        <taxon>Actinomycetes</taxon>
        <taxon>Streptosporangiales</taxon>
        <taxon>Thermomonosporaceae</taxon>
        <taxon>Actinomadura</taxon>
    </lineage>
</organism>
<evidence type="ECO:0000313" key="4">
    <source>
        <dbReference type="Proteomes" id="UP000669179"/>
    </source>
</evidence>
<keyword evidence="4" id="KW-1185">Reference proteome</keyword>
<evidence type="ECO:0000313" key="3">
    <source>
        <dbReference type="EMBL" id="MBO2450056.1"/>
    </source>
</evidence>
<sequence>MRYALLINERPGSYDGLDGDQRAAITAEYMAVRRDGRTLTGARLEPGDTATTVRDLDGELLLTDGPFADTKEIFGGFFLVEAADLDEALELARRIPALRMGGSVEVRPLAEYTEHLS</sequence>
<dbReference type="Gene3D" id="3.30.70.1060">
    <property type="entry name" value="Dimeric alpha+beta barrel"/>
    <property type="match status" value="1"/>
</dbReference>
<feature type="domain" description="YCII-related" evidence="2">
    <location>
        <begin position="1"/>
        <end position="111"/>
    </location>
</feature>
<dbReference type="SUPFAM" id="SSF54909">
    <property type="entry name" value="Dimeric alpha+beta barrel"/>
    <property type="match status" value="1"/>
</dbReference>